<name>G1M671_AILME</name>
<dbReference type="InterPro" id="IPR015631">
    <property type="entry name" value="CD2/SLAM_rcpt"/>
</dbReference>
<keyword evidence="3" id="KW-0472">Membrane</keyword>
<keyword evidence="4" id="KW-0325">Glycoprotein</keyword>
<dbReference type="AlphaFoldDB" id="G1M671"/>
<dbReference type="Proteomes" id="UP000008912">
    <property type="component" value="Unassembled WGS sequence"/>
</dbReference>
<comment type="subcellular location">
    <subcellularLocation>
        <location evidence="1">Membrane</location>
    </subcellularLocation>
</comment>
<dbReference type="STRING" id="9646.ENSAMEP00000014841"/>
<evidence type="ECO:0000313" key="6">
    <source>
        <dbReference type="Ensembl" id="ENSAMEP00000014841.2"/>
    </source>
</evidence>
<evidence type="ECO:0000256" key="2">
    <source>
        <dbReference type="ARBA" id="ARBA00022729"/>
    </source>
</evidence>
<dbReference type="PANTHER" id="PTHR12080">
    <property type="entry name" value="SIGNALING LYMPHOCYTIC ACTIVATION MOLECULE"/>
    <property type="match status" value="1"/>
</dbReference>
<feature type="domain" description="Ig-like" evidence="5">
    <location>
        <begin position="73"/>
        <end position="150"/>
    </location>
</feature>
<dbReference type="SUPFAM" id="SSF48726">
    <property type="entry name" value="Immunoglobulin"/>
    <property type="match status" value="1"/>
</dbReference>
<dbReference type="GO" id="GO:0009897">
    <property type="term" value="C:external side of plasma membrane"/>
    <property type="evidence" value="ECO:0007669"/>
    <property type="project" value="TreeGrafter"/>
</dbReference>
<evidence type="ECO:0000259" key="5">
    <source>
        <dbReference type="PROSITE" id="PS50835"/>
    </source>
</evidence>
<dbReference type="GO" id="GO:0042110">
    <property type="term" value="P:T cell activation"/>
    <property type="evidence" value="ECO:0007669"/>
    <property type="project" value="TreeGrafter"/>
</dbReference>
<evidence type="ECO:0000313" key="7">
    <source>
        <dbReference type="Proteomes" id="UP000008912"/>
    </source>
</evidence>
<dbReference type="InterPro" id="IPR013783">
    <property type="entry name" value="Ig-like_fold"/>
</dbReference>
<dbReference type="PROSITE" id="PS50835">
    <property type="entry name" value="IG_LIKE"/>
    <property type="match status" value="1"/>
</dbReference>
<sequence length="180" mass="19483">MQSGPGGQPVLAAGTQGAYSRRWSAVHCGYSLQIRPLRLQDSGLYRAWLALQSPPINITRDFTLRVYEKLQEPNITVSSQITKDGACHITLICSLQQAGEDVQYGWAPLGQGAVMSCGGTTLHVSWTPGVSDSYRCTISNPVSQSSSSVPARPLCSASFLPRSLKKEFLLFLILGALQIE</sequence>
<dbReference type="Ensembl" id="ENSAMET00000015454.2">
    <property type="protein sequence ID" value="ENSAMEP00000014841.2"/>
    <property type="gene ID" value="ENSAMEG00000014087.2"/>
</dbReference>
<reference evidence="6 7" key="1">
    <citation type="journal article" date="2010" name="Nature">
        <title>The sequence and de novo assembly of the giant panda genome.</title>
        <authorList>
            <person name="Li R."/>
            <person name="Fan W."/>
            <person name="Tian G."/>
            <person name="Zhu H."/>
            <person name="He L."/>
            <person name="Cai J."/>
            <person name="Huang Q."/>
            <person name="Cai Q."/>
            <person name="Li B."/>
            <person name="Bai Y."/>
            <person name="Zhang Z."/>
            <person name="Zhang Y."/>
            <person name="Wang W."/>
            <person name="Li J."/>
            <person name="Wei F."/>
            <person name="Li H."/>
            <person name="Jian M."/>
            <person name="Li J."/>
            <person name="Zhang Z."/>
            <person name="Nielsen R."/>
            <person name="Li D."/>
            <person name="Gu W."/>
            <person name="Yang Z."/>
            <person name="Xuan Z."/>
            <person name="Ryder O.A."/>
            <person name="Leung F.C."/>
            <person name="Zhou Y."/>
            <person name="Cao J."/>
            <person name="Sun X."/>
            <person name="Fu Y."/>
            <person name="Fang X."/>
            <person name="Guo X."/>
            <person name="Wang B."/>
            <person name="Hou R."/>
            <person name="Shen F."/>
            <person name="Mu B."/>
            <person name="Ni P."/>
            <person name="Lin R."/>
            <person name="Qian W."/>
            <person name="Wang G."/>
            <person name="Yu C."/>
            <person name="Nie W."/>
            <person name="Wang J."/>
            <person name="Wu Z."/>
            <person name="Liang H."/>
            <person name="Min J."/>
            <person name="Wu Q."/>
            <person name="Cheng S."/>
            <person name="Ruan J."/>
            <person name="Wang M."/>
            <person name="Shi Z."/>
            <person name="Wen M."/>
            <person name="Liu B."/>
            <person name="Ren X."/>
            <person name="Zheng H."/>
            <person name="Dong D."/>
            <person name="Cook K."/>
            <person name="Shan G."/>
            <person name="Zhang H."/>
            <person name="Kosiol C."/>
            <person name="Xie X."/>
            <person name="Lu Z."/>
            <person name="Zheng H."/>
            <person name="Li Y."/>
            <person name="Steiner C.C."/>
            <person name="Lam T.T."/>
            <person name="Lin S."/>
            <person name="Zhang Q."/>
            <person name="Li G."/>
            <person name="Tian J."/>
            <person name="Gong T."/>
            <person name="Liu H."/>
            <person name="Zhang D."/>
            <person name="Fang L."/>
            <person name="Ye C."/>
            <person name="Zhang J."/>
            <person name="Hu W."/>
            <person name="Xu A."/>
            <person name="Ren Y."/>
            <person name="Zhang G."/>
            <person name="Bruford M.W."/>
            <person name="Li Q."/>
            <person name="Ma L."/>
            <person name="Guo Y."/>
            <person name="An N."/>
            <person name="Hu Y."/>
            <person name="Zheng Y."/>
            <person name="Shi Y."/>
            <person name="Li Z."/>
            <person name="Liu Q."/>
            <person name="Chen Y."/>
            <person name="Zhao J."/>
            <person name="Qu N."/>
            <person name="Zhao S."/>
            <person name="Tian F."/>
            <person name="Wang X."/>
            <person name="Wang H."/>
            <person name="Xu L."/>
            <person name="Liu X."/>
            <person name="Vinar T."/>
            <person name="Wang Y."/>
            <person name="Lam T.W."/>
            <person name="Yiu S.M."/>
            <person name="Liu S."/>
            <person name="Zhang H."/>
            <person name="Li D."/>
            <person name="Huang Y."/>
            <person name="Wang X."/>
            <person name="Yang G."/>
            <person name="Jiang Z."/>
            <person name="Wang J."/>
            <person name="Qin N."/>
            <person name="Li L."/>
            <person name="Li J."/>
            <person name="Bolund L."/>
            <person name="Kristiansen K."/>
            <person name="Wong G.K."/>
            <person name="Olson M."/>
            <person name="Zhang X."/>
            <person name="Li S."/>
            <person name="Yang H."/>
            <person name="Wang J."/>
            <person name="Wang J."/>
        </authorList>
    </citation>
    <scope>NUCLEOTIDE SEQUENCE [LARGE SCALE GENOMIC DNA]</scope>
</reference>
<dbReference type="GeneTree" id="ENSGT01030000234540"/>
<dbReference type="InterPro" id="IPR007110">
    <property type="entry name" value="Ig-like_dom"/>
</dbReference>
<proteinExistence type="predicted"/>
<reference evidence="6" key="3">
    <citation type="submission" date="2025-09" db="UniProtKB">
        <authorList>
            <consortium name="Ensembl"/>
        </authorList>
    </citation>
    <scope>IDENTIFICATION</scope>
</reference>
<dbReference type="Gene3D" id="2.60.40.10">
    <property type="entry name" value="Immunoglobulins"/>
    <property type="match status" value="2"/>
</dbReference>
<evidence type="ECO:0000256" key="4">
    <source>
        <dbReference type="ARBA" id="ARBA00023180"/>
    </source>
</evidence>
<keyword evidence="7" id="KW-1185">Reference proteome</keyword>
<dbReference type="InterPro" id="IPR036179">
    <property type="entry name" value="Ig-like_dom_sf"/>
</dbReference>
<dbReference type="HOGENOM" id="CLU_069386_3_0_1"/>
<evidence type="ECO:0000256" key="3">
    <source>
        <dbReference type="ARBA" id="ARBA00023136"/>
    </source>
</evidence>
<accession>G1M671</accession>
<dbReference type="eggNOG" id="ENOG502SGRG">
    <property type="taxonomic scope" value="Eukaryota"/>
</dbReference>
<protein>
    <recommendedName>
        <fullName evidence="5">Ig-like domain-containing protein</fullName>
    </recommendedName>
</protein>
<keyword evidence="2" id="KW-0732">Signal</keyword>
<evidence type="ECO:0000256" key="1">
    <source>
        <dbReference type="ARBA" id="ARBA00004370"/>
    </source>
</evidence>
<reference evidence="6" key="2">
    <citation type="submission" date="2025-08" db="UniProtKB">
        <authorList>
            <consortium name="Ensembl"/>
        </authorList>
    </citation>
    <scope>IDENTIFICATION</scope>
</reference>
<organism evidence="6 7">
    <name type="scientific">Ailuropoda melanoleuca</name>
    <name type="common">Giant panda</name>
    <dbReference type="NCBI Taxonomy" id="9646"/>
    <lineage>
        <taxon>Eukaryota</taxon>
        <taxon>Metazoa</taxon>
        <taxon>Chordata</taxon>
        <taxon>Craniata</taxon>
        <taxon>Vertebrata</taxon>
        <taxon>Euteleostomi</taxon>
        <taxon>Mammalia</taxon>
        <taxon>Eutheria</taxon>
        <taxon>Laurasiatheria</taxon>
        <taxon>Carnivora</taxon>
        <taxon>Caniformia</taxon>
        <taxon>Ursidae</taxon>
        <taxon>Ailuropoda</taxon>
    </lineage>
</organism>
<dbReference type="PANTHER" id="PTHR12080:SF87">
    <property type="entry name" value="IG-LIKE DOMAIN-CONTAINING PROTEIN"/>
    <property type="match status" value="1"/>
</dbReference>